<dbReference type="Proteomes" id="UP000243096">
    <property type="component" value="Unassembled WGS sequence"/>
</dbReference>
<accession>A0A2P5KC08</accession>
<proteinExistence type="predicted"/>
<name>A0A2P5KC08_9BURK</name>
<sequence>MFDLHERMMRWRYLADEQHHSRHATLGECHATLEECLSRSRNQRPAKPGGVSLR</sequence>
<gene>
    <name evidence="1" type="ORF">B0O95_104195</name>
</gene>
<evidence type="ECO:0000313" key="2">
    <source>
        <dbReference type="Proteomes" id="UP000243096"/>
    </source>
</evidence>
<keyword evidence="2" id="KW-1185">Reference proteome</keyword>
<reference evidence="1 2" key="1">
    <citation type="submission" date="2018-01" db="EMBL/GenBank/DDBJ databases">
        <title>Genomic Encyclopedia of Type Strains, Phase III (KMG-III): the genomes of soil and plant-associated and newly described type strains.</title>
        <authorList>
            <person name="Whitman W."/>
        </authorList>
    </citation>
    <scope>NUCLEOTIDE SEQUENCE [LARGE SCALE GENOMIC DNA]</scope>
    <source>
        <strain evidence="1 2">HKI456</strain>
    </source>
</reference>
<organism evidence="1 2">
    <name type="scientific">Mycetohabitans endofungorum</name>
    <dbReference type="NCBI Taxonomy" id="417203"/>
    <lineage>
        <taxon>Bacteria</taxon>
        <taxon>Pseudomonadati</taxon>
        <taxon>Pseudomonadota</taxon>
        <taxon>Betaproteobacteria</taxon>
        <taxon>Burkholderiales</taxon>
        <taxon>Burkholderiaceae</taxon>
        <taxon>Mycetohabitans</taxon>
    </lineage>
</organism>
<dbReference type="AlphaFoldDB" id="A0A2P5KC08"/>
<dbReference type="EMBL" id="PRDW01000004">
    <property type="protein sequence ID" value="PPB84243.1"/>
    <property type="molecule type" value="Genomic_DNA"/>
</dbReference>
<comment type="caution">
    <text evidence="1">The sequence shown here is derived from an EMBL/GenBank/DDBJ whole genome shotgun (WGS) entry which is preliminary data.</text>
</comment>
<protein>
    <submittedName>
        <fullName evidence="1">Uncharacterized protein</fullName>
    </submittedName>
</protein>
<evidence type="ECO:0000313" key="1">
    <source>
        <dbReference type="EMBL" id="PPB84243.1"/>
    </source>
</evidence>